<feature type="transmembrane region" description="Helical" evidence="1">
    <location>
        <begin position="93"/>
        <end position="114"/>
    </location>
</feature>
<reference evidence="2 3" key="1">
    <citation type="submission" date="2015-06" db="EMBL/GenBank/DDBJ databases">
        <title>Genome sequence of Pseudoalteromonas peptidolytica.</title>
        <authorList>
            <person name="Xie B.-B."/>
            <person name="Rong J.-C."/>
            <person name="Qin Q.-L."/>
            <person name="Zhang Y.-Z."/>
        </authorList>
    </citation>
    <scope>NUCLEOTIDE SEQUENCE [LARGE SCALE GENOMIC DNA]</scope>
    <source>
        <strain evidence="2 3">F12-50-A1</strain>
    </source>
</reference>
<keyword evidence="1" id="KW-1133">Transmembrane helix</keyword>
<keyword evidence="1" id="KW-0812">Transmembrane</keyword>
<organism evidence="2 3">
    <name type="scientific">Pseudoalteromonas peptidolytica F12-50-A1</name>
    <dbReference type="NCBI Taxonomy" id="1315280"/>
    <lineage>
        <taxon>Bacteria</taxon>
        <taxon>Pseudomonadati</taxon>
        <taxon>Pseudomonadota</taxon>
        <taxon>Gammaproteobacteria</taxon>
        <taxon>Alteromonadales</taxon>
        <taxon>Pseudoalteromonadaceae</taxon>
        <taxon>Pseudoalteromonas</taxon>
    </lineage>
</organism>
<protein>
    <submittedName>
        <fullName evidence="2">Uncharacterized protein</fullName>
    </submittedName>
</protein>
<evidence type="ECO:0000313" key="2">
    <source>
        <dbReference type="EMBL" id="MBE0345507.1"/>
    </source>
</evidence>
<dbReference type="Proteomes" id="UP000660708">
    <property type="component" value="Unassembled WGS sequence"/>
</dbReference>
<gene>
    <name evidence="2" type="ORF">PPEP_a0398</name>
</gene>
<proteinExistence type="predicted"/>
<feature type="transmembrane region" description="Helical" evidence="1">
    <location>
        <begin position="37"/>
        <end position="55"/>
    </location>
</feature>
<name>A0A8I0MUC1_9GAMM</name>
<comment type="caution">
    <text evidence="2">The sequence shown here is derived from an EMBL/GenBank/DDBJ whole genome shotgun (WGS) entry which is preliminary data.</text>
</comment>
<dbReference type="RefSeq" id="WP_147389350.1">
    <property type="nucleotide sequence ID" value="NZ_AQHF01000020.1"/>
</dbReference>
<keyword evidence="3" id="KW-1185">Reference proteome</keyword>
<dbReference type="EMBL" id="AQHF01000020">
    <property type="protein sequence ID" value="MBE0345507.1"/>
    <property type="molecule type" value="Genomic_DNA"/>
</dbReference>
<dbReference type="AlphaFoldDB" id="A0A8I0MUC1"/>
<sequence>MLEAWEPIRIFFAHNSVWIALLSVFLCFVLKDKKALRYSLLVAIFYIVGTFSSDFVRSIDEHQVIRYVYWALNDILFMGIVAYWAVKDKMYMWQSILAQLVVLPAPILQLFRLTDYHLMDLSYSTYLYATIIPITNVVTLCLAFAPIIMFWKLHYISDDMEKAGASR</sequence>
<feature type="transmembrane region" description="Helical" evidence="1">
    <location>
        <begin position="126"/>
        <end position="151"/>
    </location>
</feature>
<feature type="transmembrane region" description="Helical" evidence="1">
    <location>
        <begin position="12"/>
        <end position="30"/>
    </location>
</feature>
<keyword evidence="1" id="KW-0472">Membrane</keyword>
<evidence type="ECO:0000256" key="1">
    <source>
        <dbReference type="SAM" id="Phobius"/>
    </source>
</evidence>
<accession>A0A8I0MUC1</accession>
<evidence type="ECO:0000313" key="3">
    <source>
        <dbReference type="Proteomes" id="UP000660708"/>
    </source>
</evidence>
<feature type="transmembrane region" description="Helical" evidence="1">
    <location>
        <begin position="67"/>
        <end position="86"/>
    </location>
</feature>